<comment type="similarity">
    <text evidence="1">Belongs to the peptidase S9A family.</text>
</comment>
<evidence type="ECO:0000313" key="8">
    <source>
        <dbReference type="EMBL" id="TQL32813.1"/>
    </source>
</evidence>
<dbReference type="InterPro" id="IPR023302">
    <property type="entry name" value="Pept_S9A_N"/>
</dbReference>
<dbReference type="InterPro" id="IPR002470">
    <property type="entry name" value="Peptidase_S9A"/>
</dbReference>
<dbReference type="SUPFAM" id="SSF50993">
    <property type="entry name" value="Peptidase/esterase 'gauge' domain"/>
    <property type="match status" value="1"/>
</dbReference>
<evidence type="ECO:0000256" key="3">
    <source>
        <dbReference type="ARBA" id="ARBA00022801"/>
    </source>
</evidence>
<dbReference type="EMBL" id="VFOK01000001">
    <property type="protein sequence ID" value="TQL32813.1"/>
    <property type="molecule type" value="Genomic_DNA"/>
</dbReference>
<dbReference type="RefSeq" id="WP_142004895.1">
    <property type="nucleotide sequence ID" value="NZ_CAJTBP010000001.1"/>
</dbReference>
<evidence type="ECO:0000256" key="2">
    <source>
        <dbReference type="ARBA" id="ARBA00022670"/>
    </source>
</evidence>
<keyword evidence="4" id="KW-0720">Serine protease</keyword>
<name>A0A542XAE5_9MICO</name>
<feature type="domain" description="Peptidase S9A N-terminal" evidence="7">
    <location>
        <begin position="13"/>
        <end position="426"/>
    </location>
</feature>
<accession>A0A542XAE5</accession>
<dbReference type="Pfam" id="PF02897">
    <property type="entry name" value="Peptidase_S9_N"/>
    <property type="match status" value="1"/>
</dbReference>
<organism evidence="8 9">
    <name type="scientific">Barrientosiimonas humi</name>
    <dbReference type="NCBI Taxonomy" id="999931"/>
    <lineage>
        <taxon>Bacteria</taxon>
        <taxon>Bacillati</taxon>
        <taxon>Actinomycetota</taxon>
        <taxon>Actinomycetes</taxon>
        <taxon>Micrococcales</taxon>
        <taxon>Dermacoccaceae</taxon>
        <taxon>Barrientosiimonas</taxon>
    </lineage>
</organism>
<keyword evidence="3" id="KW-0378">Hydrolase</keyword>
<dbReference type="Proteomes" id="UP000318336">
    <property type="component" value="Unassembled WGS sequence"/>
</dbReference>
<keyword evidence="2" id="KW-0645">Protease</keyword>
<evidence type="ECO:0000259" key="6">
    <source>
        <dbReference type="Pfam" id="PF00326"/>
    </source>
</evidence>
<evidence type="ECO:0000256" key="1">
    <source>
        <dbReference type="ARBA" id="ARBA00005228"/>
    </source>
</evidence>
<dbReference type="GO" id="GO:0006508">
    <property type="term" value="P:proteolysis"/>
    <property type="evidence" value="ECO:0007669"/>
    <property type="project" value="UniProtKB-KW"/>
</dbReference>
<dbReference type="InterPro" id="IPR001375">
    <property type="entry name" value="Peptidase_S9_cat"/>
</dbReference>
<evidence type="ECO:0000256" key="4">
    <source>
        <dbReference type="ARBA" id="ARBA00022825"/>
    </source>
</evidence>
<dbReference type="PRINTS" id="PR00862">
    <property type="entry name" value="PROLIGOPTASE"/>
</dbReference>
<dbReference type="InterPro" id="IPR029058">
    <property type="entry name" value="AB_hydrolase_fold"/>
</dbReference>
<dbReference type="Gene3D" id="3.40.50.1820">
    <property type="entry name" value="alpha/beta hydrolase"/>
    <property type="match status" value="1"/>
</dbReference>
<dbReference type="Gene3D" id="2.130.10.120">
    <property type="entry name" value="Prolyl oligopeptidase, N-terminal domain"/>
    <property type="match status" value="1"/>
</dbReference>
<evidence type="ECO:0000313" key="9">
    <source>
        <dbReference type="Proteomes" id="UP000318336"/>
    </source>
</evidence>
<keyword evidence="9" id="KW-1185">Reference proteome</keyword>
<dbReference type="GO" id="GO:0004252">
    <property type="term" value="F:serine-type endopeptidase activity"/>
    <property type="evidence" value="ECO:0007669"/>
    <property type="project" value="InterPro"/>
</dbReference>
<evidence type="ECO:0000259" key="7">
    <source>
        <dbReference type="Pfam" id="PF02897"/>
    </source>
</evidence>
<comment type="caution">
    <text evidence="8">The sequence shown here is derived from an EMBL/GenBank/DDBJ whole genome shotgun (WGS) entry which is preliminary data.</text>
</comment>
<gene>
    <name evidence="8" type="ORF">FB554_0945</name>
</gene>
<dbReference type="PANTHER" id="PTHR11757:SF19">
    <property type="entry name" value="PROLYL ENDOPEPTIDASE-LIKE"/>
    <property type="match status" value="1"/>
</dbReference>
<dbReference type="InterPro" id="IPR051543">
    <property type="entry name" value="Serine_Peptidase_S9A"/>
</dbReference>
<dbReference type="SUPFAM" id="SSF53474">
    <property type="entry name" value="alpha/beta-Hydrolases"/>
    <property type="match status" value="1"/>
</dbReference>
<sequence>MSQPTPAALPEPPRAERRPHERTHHGDTFVDDYHWLSVADDPQVLEHLRAENAYTEARTAHLAGLTETLFQEMRARIRETDMSVPVRKDGWWYFSRTQEGKQYETHARVAYVAGEPRPVPEPGVELPGEQVLLDGNVEAGQRDFFELGGLEPDPAGERVAFLFDERGDELYALVVRDIASGEVLDDAVTGAGTGLVWSLDGRYVFYTRRDDAWRSFQVWRHEVGRPTGDDVLVFQEDDALFSIGIDASRDDRWLEIWSESRTTTEVALLDLADPTGAPRVVEPRTPGLDYGIEVDGDRILVVHNASRVDFDLAWAPLATPGRESWRPVLSGEDGDRILGVSAFETFTAVTMRHGGLATVRLLDRTDDGYGEPRDVPVDSEVYTLAVGSNPEYASEALQVVLVSYLTPRAVYDLDPATGEMTLLQQREVPGYDPSRYREERLWVEARDGAKVPVSLVRRADVRPDGDNPVLVSGYGAYEISNDPYFSAARLSLLDRGVVYAVAHVRGGGELGRAWYDQGKLLAKPNTFTDFVDVTRALVEQKWASPDRVAAEGGSAGGLLMGAAVNEAPELYRVVHAAVPFVDALTTILNPDLPLTVGEWEEWGNPLEDPEVYAVMKAYTPYENVRAVDYPTILATTSLHDTRVFVAEPAKWVQALRDTVTSDFAERPVLFKVEMGGGHGGHSGRYDSWRQHAFENAVILDALGAAE</sequence>
<evidence type="ECO:0000256" key="5">
    <source>
        <dbReference type="SAM" id="MobiDB-lite"/>
    </source>
</evidence>
<proteinExistence type="inferred from homology"/>
<dbReference type="PANTHER" id="PTHR11757">
    <property type="entry name" value="PROTEASE FAMILY S9A OLIGOPEPTIDASE"/>
    <property type="match status" value="1"/>
</dbReference>
<dbReference type="Pfam" id="PF00326">
    <property type="entry name" value="Peptidase_S9"/>
    <property type="match status" value="1"/>
</dbReference>
<feature type="region of interest" description="Disordered" evidence="5">
    <location>
        <begin position="1"/>
        <end position="26"/>
    </location>
</feature>
<dbReference type="OrthoDB" id="9801421at2"/>
<dbReference type="AlphaFoldDB" id="A0A542XAE5"/>
<protein>
    <submittedName>
        <fullName evidence="8">Oligopeptidase B</fullName>
    </submittedName>
</protein>
<feature type="compositionally biased region" description="Basic and acidic residues" evidence="5">
    <location>
        <begin position="13"/>
        <end position="26"/>
    </location>
</feature>
<reference evidence="8 9" key="1">
    <citation type="submission" date="2019-06" db="EMBL/GenBank/DDBJ databases">
        <title>Sequencing the genomes of 1000 actinobacteria strains.</title>
        <authorList>
            <person name="Klenk H.-P."/>
        </authorList>
    </citation>
    <scope>NUCLEOTIDE SEQUENCE [LARGE SCALE GENOMIC DNA]</scope>
    <source>
        <strain evidence="8 9">DSM 24617</strain>
    </source>
</reference>
<feature type="domain" description="Peptidase S9 prolyl oligopeptidase catalytic" evidence="6">
    <location>
        <begin position="484"/>
        <end position="696"/>
    </location>
</feature>